<dbReference type="EC" id="2.1.1.77" evidence="3"/>
<evidence type="ECO:0000313" key="13">
    <source>
        <dbReference type="EMBL" id="AYG62717.1"/>
    </source>
</evidence>
<dbReference type="Proteomes" id="UP000282195">
    <property type="component" value="Plasmid pRCCGE525c"/>
</dbReference>
<evidence type="ECO:0000256" key="10">
    <source>
        <dbReference type="ARBA" id="ARBA00031323"/>
    </source>
</evidence>
<proteinExistence type="inferred from homology"/>
<sequence>MKRRDFLAGTTSALLLGTLPRPAMAGVPMPYDWNAAPPMDDRRAFIDWMVQHRGEDANFLGQRYDRFLQLIAHKDVWDDRNKRAFLMTPREDFVTVANLSRAYEWHYLDIGYGVTITGPHTVARMTDTIDPKFGEKVLEIGTGSGYQSAYLSNLTDKVWTVEIIKPLFERTGARYAELIAEGYSEYAAINRKNDDGYYGWPEFAPFDKIIVTCGIDHVPPPLLQQLKPDGVMVIPIGPPGAQHVLKIVKSRGADGSIAVARSDIYHGSIVNFVPFTKFKDGTIEGTHNGG</sequence>
<comment type="subcellular location">
    <subcellularLocation>
        <location evidence="1">Cytoplasm</location>
    </subcellularLocation>
</comment>
<keyword evidence="13" id="KW-0614">Plasmid</keyword>
<keyword evidence="8" id="KW-0949">S-adenosyl-L-methionine</keyword>
<name>A0A387FYC6_9HYPH</name>
<evidence type="ECO:0000256" key="1">
    <source>
        <dbReference type="ARBA" id="ARBA00004496"/>
    </source>
</evidence>
<protein>
    <recommendedName>
        <fullName evidence="4">Protein-L-isoaspartate O-methyltransferase</fullName>
        <ecNumber evidence="3">2.1.1.77</ecNumber>
    </recommendedName>
    <alternativeName>
        <fullName evidence="11">L-isoaspartyl protein carboxyl methyltransferase</fullName>
    </alternativeName>
    <alternativeName>
        <fullName evidence="9">Protein L-isoaspartyl methyltransferase</fullName>
    </alternativeName>
    <alternativeName>
        <fullName evidence="10">Protein-beta-aspartate methyltransferase</fullName>
    </alternativeName>
</protein>
<geneLocation type="plasmid" evidence="14">
    <name>prccge525c</name>
</geneLocation>
<evidence type="ECO:0000256" key="5">
    <source>
        <dbReference type="ARBA" id="ARBA00022490"/>
    </source>
</evidence>
<dbReference type="RefSeq" id="WP_120707631.1">
    <property type="nucleotide sequence ID" value="NZ_CP032695.1"/>
</dbReference>
<dbReference type="SUPFAM" id="SSF53335">
    <property type="entry name" value="S-adenosyl-L-methionine-dependent methyltransferases"/>
    <property type="match status" value="1"/>
</dbReference>
<organism evidence="13 14">
    <name type="scientific">Rhizobium jaguaris</name>
    <dbReference type="NCBI Taxonomy" id="1312183"/>
    <lineage>
        <taxon>Bacteria</taxon>
        <taxon>Pseudomonadati</taxon>
        <taxon>Pseudomonadota</taxon>
        <taxon>Alphaproteobacteria</taxon>
        <taxon>Hyphomicrobiales</taxon>
        <taxon>Rhizobiaceae</taxon>
        <taxon>Rhizobium/Agrobacterium group</taxon>
        <taxon>Rhizobium</taxon>
    </lineage>
</organism>
<keyword evidence="6 13" id="KW-0489">Methyltransferase</keyword>
<dbReference type="Pfam" id="PF01135">
    <property type="entry name" value="PCMT"/>
    <property type="match status" value="1"/>
</dbReference>
<dbReference type="PROSITE" id="PS01279">
    <property type="entry name" value="PCMT"/>
    <property type="match status" value="1"/>
</dbReference>
<reference evidence="13 14" key="1">
    <citation type="submission" date="2018-10" db="EMBL/GenBank/DDBJ databases">
        <title>Rhizobium etli, R. leguminosarum and a new Rhizobium genospecies from Phaseolus dumosus.</title>
        <authorList>
            <person name="Ramirez-Puebla S.T."/>
            <person name="Rogel-Hernandez M.A."/>
            <person name="Guerrero G."/>
            <person name="Ormeno-Orrillo E."/>
            <person name="Martinez-Romero J.C."/>
            <person name="Negrete-Yankelevich S."/>
            <person name="Martinez-Romero E."/>
        </authorList>
    </citation>
    <scope>NUCLEOTIDE SEQUENCE [LARGE SCALE GENOMIC DNA]</scope>
    <source>
        <strain evidence="13 14">CCGE525</strain>
        <plasmid evidence="14">prccge525c</plasmid>
    </source>
</reference>
<feature type="chain" id="PRO_5017360529" description="Protein-L-isoaspartate O-methyltransferase" evidence="12">
    <location>
        <begin position="26"/>
        <end position="290"/>
    </location>
</feature>
<evidence type="ECO:0000256" key="4">
    <source>
        <dbReference type="ARBA" id="ARBA00013346"/>
    </source>
</evidence>
<dbReference type="PANTHER" id="PTHR11579">
    <property type="entry name" value="PROTEIN-L-ISOASPARTATE O-METHYLTRANSFERASE"/>
    <property type="match status" value="1"/>
</dbReference>
<dbReference type="Gene3D" id="3.40.50.150">
    <property type="entry name" value="Vaccinia Virus protein VP39"/>
    <property type="match status" value="1"/>
</dbReference>
<evidence type="ECO:0000313" key="14">
    <source>
        <dbReference type="Proteomes" id="UP000282195"/>
    </source>
</evidence>
<keyword evidence="14" id="KW-1185">Reference proteome</keyword>
<evidence type="ECO:0000256" key="2">
    <source>
        <dbReference type="ARBA" id="ARBA00005369"/>
    </source>
</evidence>
<dbReference type="KEGG" id="rjg:CCGE525_28685"/>
<keyword evidence="7 13" id="KW-0808">Transferase</keyword>
<evidence type="ECO:0000256" key="3">
    <source>
        <dbReference type="ARBA" id="ARBA00011890"/>
    </source>
</evidence>
<evidence type="ECO:0000256" key="11">
    <source>
        <dbReference type="ARBA" id="ARBA00031350"/>
    </source>
</evidence>
<dbReference type="PANTHER" id="PTHR11579:SF0">
    <property type="entry name" value="PROTEIN-L-ISOASPARTATE(D-ASPARTATE) O-METHYLTRANSFERASE"/>
    <property type="match status" value="1"/>
</dbReference>
<feature type="signal peptide" evidence="12">
    <location>
        <begin position="1"/>
        <end position="25"/>
    </location>
</feature>
<keyword evidence="12" id="KW-0732">Signal</keyword>
<dbReference type="GO" id="GO:0005737">
    <property type="term" value="C:cytoplasm"/>
    <property type="evidence" value="ECO:0007669"/>
    <property type="project" value="UniProtKB-SubCell"/>
</dbReference>
<comment type="similarity">
    <text evidence="2">Belongs to the methyltransferase superfamily. L-isoaspartyl/D-aspartyl protein methyltransferase family.</text>
</comment>
<dbReference type="GO" id="GO:0004719">
    <property type="term" value="F:protein-L-isoaspartate (D-aspartate) O-methyltransferase activity"/>
    <property type="evidence" value="ECO:0007669"/>
    <property type="project" value="UniProtKB-EC"/>
</dbReference>
<keyword evidence="5" id="KW-0963">Cytoplasm</keyword>
<dbReference type="InterPro" id="IPR000682">
    <property type="entry name" value="PCMT"/>
</dbReference>
<dbReference type="GO" id="GO:0032259">
    <property type="term" value="P:methylation"/>
    <property type="evidence" value="ECO:0007669"/>
    <property type="project" value="UniProtKB-KW"/>
</dbReference>
<evidence type="ECO:0000256" key="12">
    <source>
        <dbReference type="SAM" id="SignalP"/>
    </source>
</evidence>
<accession>A0A387FYC6</accession>
<dbReference type="EMBL" id="CP032695">
    <property type="protein sequence ID" value="AYG62717.1"/>
    <property type="molecule type" value="Genomic_DNA"/>
</dbReference>
<gene>
    <name evidence="13" type="ORF">CCGE525_28685</name>
</gene>
<dbReference type="OrthoDB" id="9810066at2"/>
<dbReference type="AlphaFoldDB" id="A0A387FYC6"/>
<dbReference type="InterPro" id="IPR029063">
    <property type="entry name" value="SAM-dependent_MTases_sf"/>
</dbReference>
<evidence type="ECO:0000256" key="9">
    <source>
        <dbReference type="ARBA" id="ARBA00030757"/>
    </source>
</evidence>
<evidence type="ECO:0000256" key="6">
    <source>
        <dbReference type="ARBA" id="ARBA00022603"/>
    </source>
</evidence>
<evidence type="ECO:0000256" key="7">
    <source>
        <dbReference type="ARBA" id="ARBA00022679"/>
    </source>
</evidence>
<dbReference type="CDD" id="cd02440">
    <property type="entry name" value="AdoMet_MTases"/>
    <property type="match status" value="1"/>
</dbReference>
<evidence type="ECO:0000256" key="8">
    <source>
        <dbReference type="ARBA" id="ARBA00022691"/>
    </source>
</evidence>